<protein>
    <recommendedName>
        <fullName evidence="2">ClpX-type ZB domain-containing protein</fullName>
    </recommendedName>
</protein>
<accession>X1NA92</accession>
<organism evidence="1">
    <name type="scientific">marine sediment metagenome</name>
    <dbReference type="NCBI Taxonomy" id="412755"/>
    <lineage>
        <taxon>unclassified sequences</taxon>
        <taxon>metagenomes</taxon>
        <taxon>ecological metagenomes</taxon>
    </lineage>
</organism>
<reference evidence="1" key="1">
    <citation type="journal article" date="2014" name="Front. Microbiol.">
        <title>High frequency of phylogenetically diverse reductive dehalogenase-homologous genes in deep subseafloor sedimentary metagenomes.</title>
        <authorList>
            <person name="Kawai M."/>
            <person name="Futagami T."/>
            <person name="Toyoda A."/>
            <person name="Takaki Y."/>
            <person name="Nishi S."/>
            <person name="Hori S."/>
            <person name="Arai W."/>
            <person name="Tsubouchi T."/>
            <person name="Morono Y."/>
            <person name="Uchiyama I."/>
            <person name="Ito T."/>
            <person name="Fujiyama A."/>
            <person name="Inagaki F."/>
            <person name="Takami H."/>
        </authorList>
    </citation>
    <scope>NUCLEOTIDE SEQUENCE</scope>
    <source>
        <strain evidence="1">Expedition CK06-06</strain>
    </source>
</reference>
<gene>
    <name evidence="1" type="ORF">S06H3_48293</name>
</gene>
<evidence type="ECO:0000313" key="1">
    <source>
        <dbReference type="EMBL" id="GAI40927.1"/>
    </source>
</evidence>
<proteinExistence type="predicted"/>
<sequence length="49" mass="5575">MINPRTCIKCGYTKASTEYYSKGGNTCKECMKKAQKIRNAQKRLATKEV</sequence>
<comment type="caution">
    <text evidence="1">The sequence shown here is derived from an EMBL/GenBank/DDBJ whole genome shotgun (WGS) entry which is preliminary data.</text>
</comment>
<evidence type="ECO:0008006" key="2">
    <source>
        <dbReference type="Google" id="ProtNLM"/>
    </source>
</evidence>
<dbReference type="EMBL" id="BARV01030403">
    <property type="protein sequence ID" value="GAI40927.1"/>
    <property type="molecule type" value="Genomic_DNA"/>
</dbReference>
<dbReference type="AlphaFoldDB" id="X1NA92"/>
<name>X1NA92_9ZZZZ</name>
<feature type="non-terminal residue" evidence="1">
    <location>
        <position position="49"/>
    </location>
</feature>